<keyword evidence="4" id="KW-1185">Reference proteome</keyword>
<organism evidence="3 4">
    <name type="scientific">Nocardia tengchongensis</name>
    <dbReference type="NCBI Taxonomy" id="2055889"/>
    <lineage>
        <taxon>Bacteria</taxon>
        <taxon>Bacillati</taxon>
        <taxon>Actinomycetota</taxon>
        <taxon>Actinomycetes</taxon>
        <taxon>Mycobacteriales</taxon>
        <taxon>Nocardiaceae</taxon>
        <taxon>Nocardia</taxon>
    </lineage>
</organism>
<sequence length="132" mass="12946">MSVKAIAASAAAVLAPLTLIGCSSSSTPDQPSTTIAAATTRPVSATPGSSPAAAGARRSACVGLVAVLGLAARSHAGDPQWSLQQAADELMTEWLSSPDAATATPDENAGFTAGARDAVALVSRGQGDDQCP</sequence>
<evidence type="ECO:0000256" key="2">
    <source>
        <dbReference type="SAM" id="SignalP"/>
    </source>
</evidence>
<proteinExistence type="predicted"/>
<feature type="compositionally biased region" description="Low complexity" evidence="1">
    <location>
        <begin position="44"/>
        <end position="54"/>
    </location>
</feature>
<gene>
    <name evidence="3" type="ORF">KHQ06_27560</name>
</gene>
<name>A0ABX8CJ52_9NOCA</name>
<dbReference type="EMBL" id="CP074371">
    <property type="protein sequence ID" value="QVI20002.1"/>
    <property type="molecule type" value="Genomic_DNA"/>
</dbReference>
<evidence type="ECO:0000256" key="1">
    <source>
        <dbReference type="SAM" id="MobiDB-lite"/>
    </source>
</evidence>
<protein>
    <recommendedName>
        <fullName evidence="5">DUF732 domain-containing protein</fullName>
    </recommendedName>
</protein>
<reference evidence="3 4" key="1">
    <citation type="submission" date="2021-04" db="EMBL/GenBank/DDBJ databases">
        <title>Nocardia tengchongensis.</title>
        <authorList>
            <person name="Zhuang k."/>
            <person name="Ran Y."/>
            <person name="Li W."/>
        </authorList>
    </citation>
    <scope>NUCLEOTIDE SEQUENCE [LARGE SCALE GENOMIC DNA]</scope>
    <source>
        <strain evidence="3 4">CFH S0057</strain>
    </source>
</reference>
<accession>A0ABX8CJ52</accession>
<feature type="region of interest" description="Disordered" evidence="1">
    <location>
        <begin position="24"/>
        <end position="54"/>
    </location>
</feature>
<dbReference type="PROSITE" id="PS51257">
    <property type="entry name" value="PROKAR_LIPOPROTEIN"/>
    <property type="match status" value="1"/>
</dbReference>
<feature type="compositionally biased region" description="Low complexity" evidence="1">
    <location>
        <begin position="24"/>
        <end position="34"/>
    </location>
</feature>
<dbReference type="Proteomes" id="UP000683310">
    <property type="component" value="Chromosome"/>
</dbReference>
<dbReference type="RefSeq" id="WP_213556056.1">
    <property type="nucleotide sequence ID" value="NZ_JBHZDI010000035.1"/>
</dbReference>
<evidence type="ECO:0000313" key="3">
    <source>
        <dbReference type="EMBL" id="QVI20002.1"/>
    </source>
</evidence>
<feature type="signal peptide" evidence="2">
    <location>
        <begin position="1"/>
        <end position="28"/>
    </location>
</feature>
<evidence type="ECO:0008006" key="5">
    <source>
        <dbReference type="Google" id="ProtNLM"/>
    </source>
</evidence>
<keyword evidence="2" id="KW-0732">Signal</keyword>
<evidence type="ECO:0000313" key="4">
    <source>
        <dbReference type="Proteomes" id="UP000683310"/>
    </source>
</evidence>
<feature type="chain" id="PRO_5045580793" description="DUF732 domain-containing protein" evidence="2">
    <location>
        <begin position="29"/>
        <end position="132"/>
    </location>
</feature>